<dbReference type="Gene3D" id="3.90.1750.10">
    <property type="entry name" value="Hect, E3 ligase catalytic domains"/>
    <property type="match status" value="1"/>
</dbReference>
<dbReference type="InterPro" id="IPR000569">
    <property type="entry name" value="HECT_dom"/>
</dbReference>
<dbReference type="Pfam" id="PF00632">
    <property type="entry name" value="HECT"/>
    <property type="match status" value="1"/>
</dbReference>
<reference evidence="3" key="1">
    <citation type="submission" date="2021-03" db="EMBL/GenBank/DDBJ databases">
        <authorList>
            <person name="Bekaert M."/>
        </authorList>
    </citation>
    <scope>NUCLEOTIDE SEQUENCE</scope>
</reference>
<feature type="domain" description="HECT" evidence="2">
    <location>
        <begin position="138"/>
        <end position="384"/>
    </location>
</feature>
<organism evidence="3 4">
    <name type="scientific">Mytilus edulis</name>
    <name type="common">Blue mussel</name>
    <dbReference type="NCBI Taxonomy" id="6550"/>
    <lineage>
        <taxon>Eukaryota</taxon>
        <taxon>Metazoa</taxon>
        <taxon>Spiralia</taxon>
        <taxon>Lophotrochozoa</taxon>
        <taxon>Mollusca</taxon>
        <taxon>Bivalvia</taxon>
        <taxon>Autobranchia</taxon>
        <taxon>Pteriomorphia</taxon>
        <taxon>Mytilida</taxon>
        <taxon>Mytiloidea</taxon>
        <taxon>Mytilidae</taxon>
        <taxon>Mytilinae</taxon>
        <taxon>Mytilus</taxon>
    </lineage>
</organism>
<keyword evidence="1" id="KW-0833">Ubl conjugation pathway</keyword>
<dbReference type="SUPFAM" id="SSF56204">
    <property type="entry name" value="Hect, E3 ligase catalytic domain"/>
    <property type="match status" value="1"/>
</dbReference>
<dbReference type="OrthoDB" id="2384350at2759"/>
<name>A0A8S3Q478_MYTED</name>
<dbReference type="Proteomes" id="UP000683360">
    <property type="component" value="Unassembled WGS sequence"/>
</dbReference>
<evidence type="ECO:0000259" key="2">
    <source>
        <dbReference type="Pfam" id="PF00632"/>
    </source>
</evidence>
<dbReference type="EMBL" id="CAJPWZ010000297">
    <property type="protein sequence ID" value="CAG2189598.1"/>
    <property type="molecule type" value="Genomic_DNA"/>
</dbReference>
<keyword evidence="4" id="KW-1185">Reference proteome</keyword>
<proteinExistence type="predicted"/>
<protein>
    <recommendedName>
        <fullName evidence="2">HECT domain-containing protein</fullName>
    </recommendedName>
</protein>
<evidence type="ECO:0000256" key="1">
    <source>
        <dbReference type="ARBA" id="ARBA00022786"/>
    </source>
</evidence>
<accession>A0A8S3Q478</accession>
<gene>
    <name evidence="3" type="ORF">MEDL_4959</name>
</gene>
<evidence type="ECO:0000313" key="4">
    <source>
        <dbReference type="Proteomes" id="UP000683360"/>
    </source>
</evidence>
<dbReference type="GO" id="GO:0004842">
    <property type="term" value="F:ubiquitin-protein transferase activity"/>
    <property type="evidence" value="ECO:0007669"/>
    <property type="project" value="InterPro"/>
</dbReference>
<dbReference type="AlphaFoldDB" id="A0A8S3Q478"/>
<dbReference type="Gene3D" id="3.30.2410.10">
    <property type="entry name" value="Hect, E3 ligase catalytic domain"/>
    <property type="match status" value="1"/>
</dbReference>
<evidence type="ECO:0000313" key="3">
    <source>
        <dbReference type="EMBL" id="CAG2189598.1"/>
    </source>
</evidence>
<comment type="caution">
    <text evidence="3">The sequence shown here is derived from an EMBL/GenBank/DDBJ whole genome shotgun (WGS) entry which is preliminary data.</text>
</comment>
<sequence>MGNQPPKEKNPGGPVRGLEGLLKDAMRLAHVAVSDIYSYREGIKPAIDKITGDKEKVVQMEVDKKKIYEHAMARYIGKIRPMRTGMKPTHECPVITFTGEDENKFDVDGSGFRRQYYSIFFQECLRRLFEGSGRNQLPKHDLTKKDEFTALGIAIVEAILNGDCGFPYLNNAVFMSILGKSDDEIEQSLNITDIPLGDVWNTVKKIQDAKTESEMTEAISEDSANFLNFIGWPGGQLMTLKNKHSLLHYITKWFVIDQRLSEIEQLKKGLNYMGFLDTIRANTWFEPLFVYSEQYSITANYVKQKLEPLLDKLPTKTDIQRKAQKQAKVCIDALDETQARLLFAFITGLYDPPIIEETFCVEFNTNQDMCYPTSYTCLNKLFLPLGNKDIDKFKESFWAALYDVQR</sequence>
<dbReference type="InterPro" id="IPR035983">
    <property type="entry name" value="Hect_E3_ubiquitin_ligase"/>
</dbReference>